<evidence type="ECO:0000313" key="3">
    <source>
        <dbReference type="Proteomes" id="UP000244527"/>
    </source>
</evidence>
<feature type="transmembrane region" description="Helical" evidence="1">
    <location>
        <begin position="87"/>
        <end position="108"/>
    </location>
</feature>
<reference evidence="2 3" key="1">
    <citation type="submission" date="2017-04" db="EMBL/GenBank/DDBJ databases">
        <title>Compelte genome sequence of WV33.</title>
        <authorList>
            <person name="Lee P.C."/>
        </authorList>
    </citation>
    <scope>NUCLEOTIDE SEQUENCE [LARGE SCALE GENOMIC DNA]</scope>
    <source>
        <strain evidence="2 3">WV33</strain>
    </source>
</reference>
<evidence type="ECO:0000256" key="1">
    <source>
        <dbReference type="SAM" id="Phobius"/>
    </source>
</evidence>
<dbReference type="KEGG" id="ffa:FFWV33_07735"/>
<dbReference type="EMBL" id="CP020918">
    <property type="protein sequence ID" value="AWG21429.1"/>
    <property type="molecule type" value="Genomic_DNA"/>
</dbReference>
<dbReference type="AlphaFoldDB" id="A0A2S1LCE8"/>
<keyword evidence="1" id="KW-0812">Transmembrane</keyword>
<keyword evidence="1" id="KW-0472">Membrane</keyword>
<keyword evidence="1" id="KW-1133">Transmembrane helix</keyword>
<protein>
    <submittedName>
        <fullName evidence="2">Uncharacterized protein</fullName>
    </submittedName>
</protein>
<evidence type="ECO:0000313" key="2">
    <source>
        <dbReference type="EMBL" id="AWG21429.1"/>
    </source>
</evidence>
<name>A0A2S1LCE8_9FLAO</name>
<feature type="transmembrane region" description="Helical" evidence="1">
    <location>
        <begin position="54"/>
        <end position="75"/>
    </location>
</feature>
<dbReference type="Proteomes" id="UP000244527">
    <property type="component" value="Chromosome"/>
</dbReference>
<sequence length="135" mass="16113">MVWNFEGSKYLSYYASSLGYDNDSIPIMFSHFFWFVLGFFFLENRHRIINRISLKSGFVLAALLSLMLFEPSYLFFDKMINTNLHKYYGFLSNYFNPFFCFIEILIFYKMSTLFFEIKNNVATGVKKLGFYSLEI</sequence>
<accession>A0A2S1LCE8</accession>
<gene>
    <name evidence="2" type="ORF">FFWV33_07735</name>
</gene>
<feature type="transmembrane region" description="Helical" evidence="1">
    <location>
        <begin position="24"/>
        <end position="42"/>
    </location>
</feature>
<organism evidence="2 3">
    <name type="scientific">Flavobacterium faecale</name>
    <dbReference type="NCBI Taxonomy" id="1355330"/>
    <lineage>
        <taxon>Bacteria</taxon>
        <taxon>Pseudomonadati</taxon>
        <taxon>Bacteroidota</taxon>
        <taxon>Flavobacteriia</taxon>
        <taxon>Flavobacteriales</taxon>
        <taxon>Flavobacteriaceae</taxon>
        <taxon>Flavobacterium</taxon>
    </lineage>
</organism>
<proteinExistence type="predicted"/>
<keyword evidence="3" id="KW-1185">Reference proteome</keyword>